<feature type="non-terminal residue" evidence="2">
    <location>
        <position position="1"/>
    </location>
</feature>
<evidence type="ECO:0000313" key="2">
    <source>
        <dbReference type="EMBL" id="BAT90390.1"/>
    </source>
</evidence>
<evidence type="ECO:0000256" key="1">
    <source>
        <dbReference type="SAM" id="Phobius"/>
    </source>
</evidence>
<dbReference type="Proteomes" id="UP000291084">
    <property type="component" value="Chromosome 6"/>
</dbReference>
<keyword evidence="1" id="KW-0812">Transmembrane</keyword>
<reference evidence="2 3" key="1">
    <citation type="journal article" date="2015" name="Sci. Rep.">
        <title>The power of single molecule real-time sequencing technology in the de novo assembly of a eukaryotic genome.</title>
        <authorList>
            <person name="Sakai H."/>
            <person name="Naito K."/>
            <person name="Ogiso-Tanaka E."/>
            <person name="Takahashi Y."/>
            <person name="Iseki K."/>
            <person name="Muto C."/>
            <person name="Satou K."/>
            <person name="Teruya K."/>
            <person name="Shiroma A."/>
            <person name="Shimoji M."/>
            <person name="Hirano T."/>
            <person name="Itoh T."/>
            <person name="Kaga A."/>
            <person name="Tomooka N."/>
        </authorList>
    </citation>
    <scope>NUCLEOTIDE SEQUENCE [LARGE SCALE GENOMIC DNA]</scope>
    <source>
        <strain evidence="3">cv. Shumari</strain>
    </source>
</reference>
<feature type="transmembrane region" description="Helical" evidence="1">
    <location>
        <begin position="76"/>
        <end position="97"/>
    </location>
</feature>
<accession>A0A0S3SBY7</accession>
<sequence>TDKRKFVGGGGANGERGKEVGGTLDWNRGVLLPLPSPLAFSTTSFLFYPFLYFFHSYFTLIKILGLILFKISLHEYLFSLSFFPLSLYYFSSLFLTLHVS</sequence>
<dbReference type="EMBL" id="AP015039">
    <property type="protein sequence ID" value="BAT90390.1"/>
    <property type="molecule type" value="Genomic_DNA"/>
</dbReference>
<keyword evidence="1" id="KW-0472">Membrane</keyword>
<organism evidence="2 3">
    <name type="scientific">Vigna angularis var. angularis</name>
    <dbReference type="NCBI Taxonomy" id="157739"/>
    <lineage>
        <taxon>Eukaryota</taxon>
        <taxon>Viridiplantae</taxon>
        <taxon>Streptophyta</taxon>
        <taxon>Embryophyta</taxon>
        <taxon>Tracheophyta</taxon>
        <taxon>Spermatophyta</taxon>
        <taxon>Magnoliopsida</taxon>
        <taxon>eudicotyledons</taxon>
        <taxon>Gunneridae</taxon>
        <taxon>Pentapetalae</taxon>
        <taxon>rosids</taxon>
        <taxon>fabids</taxon>
        <taxon>Fabales</taxon>
        <taxon>Fabaceae</taxon>
        <taxon>Papilionoideae</taxon>
        <taxon>50 kb inversion clade</taxon>
        <taxon>NPAAA clade</taxon>
        <taxon>indigoferoid/millettioid clade</taxon>
        <taxon>Phaseoleae</taxon>
        <taxon>Vigna</taxon>
    </lineage>
</organism>
<evidence type="ECO:0000313" key="3">
    <source>
        <dbReference type="Proteomes" id="UP000291084"/>
    </source>
</evidence>
<feature type="transmembrane region" description="Helical" evidence="1">
    <location>
        <begin position="45"/>
        <end position="69"/>
    </location>
</feature>
<proteinExistence type="predicted"/>
<keyword evidence="1" id="KW-1133">Transmembrane helix</keyword>
<protein>
    <submittedName>
        <fullName evidence="2">Uncharacterized protein</fullName>
    </submittedName>
</protein>
<gene>
    <name evidence="2" type="primary">Vigan.06G162800</name>
    <name evidence="2" type="ORF">VIGAN_06162800</name>
</gene>
<keyword evidence="3" id="KW-1185">Reference proteome</keyword>
<dbReference type="AlphaFoldDB" id="A0A0S3SBY7"/>
<name>A0A0S3SBY7_PHAAN</name>